<keyword evidence="1" id="KW-1133">Transmembrane helix</keyword>
<feature type="transmembrane region" description="Helical" evidence="1">
    <location>
        <begin position="20"/>
        <end position="42"/>
    </location>
</feature>
<keyword evidence="1" id="KW-0812">Transmembrane</keyword>
<accession>A0A1U9KLZ9</accession>
<dbReference type="AlphaFoldDB" id="A0A1U9KLZ9"/>
<protein>
    <submittedName>
        <fullName evidence="2">Uncharacterized protein</fullName>
    </submittedName>
</protein>
<dbReference type="KEGG" id="nch:A0U93_01365"/>
<dbReference type="Proteomes" id="UP000188604">
    <property type="component" value="Chromosome"/>
</dbReference>
<reference evidence="2 3" key="1">
    <citation type="submission" date="2016-03" db="EMBL/GenBank/DDBJ databases">
        <title>Acetic acid bacteria sequencing.</title>
        <authorList>
            <person name="Brandt J."/>
            <person name="Jakob F."/>
            <person name="Vogel R.F."/>
        </authorList>
    </citation>
    <scope>NUCLEOTIDE SEQUENCE [LARGE SCALE GENOMIC DNA]</scope>
    <source>
        <strain evidence="2 3">NBRC 101099</strain>
    </source>
</reference>
<keyword evidence="3" id="KW-1185">Reference proteome</keyword>
<keyword evidence="1" id="KW-0472">Membrane</keyword>
<evidence type="ECO:0000313" key="3">
    <source>
        <dbReference type="Proteomes" id="UP000188604"/>
    </source>
</evidence>
<organism evidence="2 3">
    <name type="scientific">Neoasaia chiangmaiensis</name>
    <dbReference type="NCBI Taxonomy" id="320497"/>
    <lineage>
        <taxon>Bacteria</taxon>
        <taxon>Pseudomonadati</taxon>
        <taxon>Pseudomonadota</taxon>
        <taxon>Alphaproteobacteria</taxon>
        <taxon>Acetobacterales</taxon>
        <taxon>Acetobacteraceae</taxon>
        <taxon>Neoasaia</taxon>
    </lineage>
</organism>
<evidence type="ECO:0000313" key="2">
    <source>
        <dbReference type="EMBL" id="AQS86821.1"/>
    </source>
</evidence>
<gene>
    <name evidence="2" type="ORF">A0U93_01365</name>
</gene>
<dbReference type="EMBL" id="CP014691">
    <property type="protein sequence ID" value="AQS86821.1"/>
    <property type="molecule type" value="Genomic_DNA"/>
</dbReference>
<proteinExistence type="predicted"/>
<evidence type="ECO:0000256" key="1">
    <source>
        <dbReference type="SAM" id="Phobius"/>
    </source>
</evidence>
<sequence length="146" mass="16579">MGLGNLKRPPRKPRTLRQHLIRRLLVVIPASLLMVVLMKSGWIDFAADRMTFDKLSWFDNTKLVEHLRILVRHDGLTDEPAHCLMFIVNGDDPPNATRIDVMAKHVGNCPNPNGEFPKLFTVKVDKAERLLFTDAGTPGNFRPMPQ</sequence>
<dbReference type="OrthoDB" id="7221423at2"/>
<name>A0A1U9KLZ9_9PROT</name>